<dbReference type="InterPro" id="IPR036186">
    <property type="entry name" value="Serpin_sf"/>
</dbReference>
<evidence type="ECO:0000256" key="5">
    <source>
        <dbReference type="ARBA" id="ARBA00023180"/>
    </source>
</evidence>
<dbReference type="GO" id="GO:0004867">
    <property type="term" value="F:serine-type endopeptidase inhibitor activity"/>
    <property type="evidence" value="ECO:0007669"/>
    <property type="project" value="InterPro"/>
</dbReference>
<dbReference type="InterPro" id="IPR023796">
    <property type="entry name" value="Serpin_dom"/>
</dbReference>
<evidence type="ECO:0000313" key="12">
    <source>
        <dbReference type="Proteomes" id="UP000288216"/>
    </source>
</evidence>
<keyword evidence="6" id="KW-0143">Chaperone</keyword>
<dbReference type="Proteomes" id="UP000288216">
    <property type="component" value="Unassembled WGS sequence"/>
</dbReference>
<comment type="similarity">
    <text evidence="1 9">Belongs to the serpin family.</text>
</comment>
<dbReference type="Gene3D" id="3.30.497.10">
    <property type="entry name" value="Antithrombin, subunit I, domain 2"/>
    <property type="match status" value="1"/>
</dbReference>
<protein>
    <recommendedName>
        <fullName evidence="2">Serpin H1</fullName>
    </recommendedName>
    <alternativeName>
        <fullName evidence="8">Collagen-binding protein</fullName>
    </alternativeName>
</protein>
<sequence>MIFVWLTETVPASGLRSKCREDQGIPGKRRITLSTFTETMWVNRLMTISLLLVVVVTEEKLSEHAATLAESSAKLGLNLYLAMAKVKGSENILISPVVVASSLGLVSLGAKGPTASEAKALLDMSKVQDDKLHSALSQLLGEVSNSTARNVTWRLGNRLYGPASVNFVEDFVKKSKKHYNYEPSKINFRDKKGALKSINEWAAETTEGKLPEVTKDLSKTDGAMIINAMFFKPHWDERFHHKMVDQRSFMVSRSVTIGIDMMHRTGLYNFYKDESNQLNILEMPLAHQLSSMVFIMPYHLQPLDELEKLLTEEQIRTWLGKLQKQAVAISLPKVKLGVSHELQKHLASIGLATAVDKSKADLSKISGKKDLYLANVLHSAALELSTEGNPYDAFIYGRKELKDPEVFYVDHPFVFLVKDKKTNSILFIGRLVKPEGRKMHDEL</sequence>
<evidence type="ECO:0000256" key="4">
    <source>
        <dbReference type="ARBA" id="ARBA00022824"/>
    </source>
</evidence>
<dbReference type="SUPFAM" id="SSF56574">
    <property type="entry name" value="Serpins"/>
    <property type="match status" value="1"/>
</dbReference>
<dbReference type="STRING" id="75743.A0A401P8J5"/>
<dbReference type="PROSITE" id="PS00284">
    <property type="entry name" value="SERPIN"/>
    <property type="match status" value="1"/>
</dbReference>
<dbReference type="GO" id="GO:0030199">
    <property type="term" value="P:collagen fibril organization"/>
    <property type="evidence" value="ECO:0007669"/>
    <property type="project" value="TreeGrafter"/>
</dbReference>
<evidence type="ECO:0000313" key="11">
    <source>
        <dbReference type="EMBL" id="GCB69414.1"/>
    </source>
</evidence>
<dbReference type="SMART" id="SM00093">
    <property type="entry name" value="SERPIN"/>
    <property type="match status" value="1"/>
</dbReference>
<feature type="domain" description="Serpin" evidence="10">
    <location>
        <begin position="77"/>
        <end position="434"/>
    </location>
</feature>
<keyword evidence="12" id="KW-1185">Reference proteome</keyword>
<evidence type="ECO:0000256" key="6">
    <source>
        <dbReference type="ARBA" id="ARBA00023186"/>
    </source>
</evidence>
<keyword evidence="3" id="KW-0732">Signal</keyword>
<comment type="caution">
    <text evidence="11">The sequence shown here is derived from an EMBL/GenBank/DDBJ whole genome shotgun (WGS) entry which is preliminary data.</text>
</comment>
<dbReference type="InterPro" id="IPR023795">
    <property type="entry name" value="Serpin_CS"/>
</dbReference>
<evidence type="ECO:0000256" key="2">
    <source>
        <dbReference type="ARBA" id="ARBA00013551"/>
    </source>
</evidence>
<comment type="function">
    <text evidence="7">Binds specifically to collagen. Could be involved as a chaperone in the biosynthetic pathway of collagen.</text>
</comment>
<organism evidence="11 12">
    <name type="scientific">Scyliorhinus torazame</name>
    <name type="common">Cloudy catshark</name>
    <name type="synonym">Catulus torazame</name>
    <dbReference type="NCBI Taxonomy" id="75743"/>
    <lineage>
        <taxon>Eukaryota</taxon>
        <taxon>Metazoa</taxon>
        <taxon>Chordata</taxon>
        <taxon>Craniata</taxon>
        <taxon>Vertebrata</taxon>
        <taxon>Chondrichthyes</taxon>
        <taxon>Elasmobranchii</taxon>
        <taxon>Galeomorphii</taxon>
        <taxon>Galeoidea</taxon>
        <taxon>Carcharhiniformes</taxon>
        <taxon>Scyliorhinidae</taxon>
        <taxon>Scyliorhinus</taxon>
    </lineage>
</organism>
<evidence type="ECO:0000256" key="1">
    <source>
        <dbReference type="ARBA" id="ARBA00009500"/>
    </source>
</evidence>
<reference evidence="11 12" key="1">
    <citation type="journal article" date="2018" name="Nat. Ecol. Evol.">
        <title>Shark genomes provide insights into elasmobranch evolution and the origin of vertebrates.</title>
        <authorList>
            <person name="Hara Y"/>
            <person name="Yamaguchi K"/>
            <person name="Onimaru K"/>
            <person name="Kadota M"/>
            <person name="Koyanagi M"/>
            <person name="Keeley SD"/>
            <person name="Tatsumi K"/>
            <person name="Tanaka K"/>
            <person name="Motone F"/>
            <person name="Kageyama Y"/>
            <person name="Nozu R"/>
            <person name="Adachi N"/>
            <person name="Nishimura O"/>
            <person name="Nakagawa R"/>
            <person name="Tanegashima C"/>
            <person name="Kiyatake I"/>
            <person name="Matsumoto R"/>
            <person name="Murakumo K"/>
            <person name="Nishida K"/>
            <person name="Terakita A"/>
            <person name="Kuratani S"/>
            <person name="Sato K"/>
            <person name="Hyodo S Kuraku.S."/>
        </authorList>
    </citation>
    <scope>NUCLEOTIDE SEQUENCE [LARGE SCALE GENOMIC DNA]</scope>
</reference>
<keyword evidence="5" id="KW-0325">Glycoprotein</keyword>
<dbReference type="InterPro" id="IPR000215">
    <property type="entry name" value="Serpin_fam"/>
</dbReference>
<dbReference type="InterPro" id="IPR042178">
    <property type="entry name" value="Serpin_sf_1"/>
</dbReference>
<accession>A0A401P8J5</accession>
<dbReference type="GO" id="GO:0005615">
    <property type="term" value="C:extracellular space"/>
    <property type="evidence" value="ECO:0007669"/>
    <property type="project" value="InterPro"/>
</dbReference>
<evidence type="ECO:0000256" key="7">
    <source>
        <dbReference type="ARBA" id="ARBA00025405"/>
    </source>
</evidence>
<dbReference type="AlphaFoldDB" id="A0A401P8J5"/>
<evidence type="ECO:0000256" key="9">
    <source>
        <dbReference type="RuleBase" id="RU000411"/>
    </source>
</evidence>
<dbReference type="GO" id="GO:0005783">
    <property type="term" value="C:endoplasmic reticulum"/>
    <property type="evidence" value="ECO:0007669"/>
    <property type="project" value="TreeGrafter"/>
</dbReference>
<gene>
    <name evidence="11" type="ORF">scyTo_0005467</name>
</gene>
<dbReference type="OrthoDB" id="671595at2759"/>
<dbReference type="PANTHER" id="PTHR11461">
    <property type="entry name" value="SERINE PROTEASE INHIBITOR, SERPIN"/>
    <property type="match status" value="1"/>
</dbReference>
<evidence type="ECO:0000256" key="3">
    <source>
        <dbReference type="ARBA" id="ARBA00022729"/>
    </source>
</evidence>
<evidence type="ECO:0000259" key="10">
    <source>
        <dbReference type="SMART" id="SM00093"/>
    </source>
</evidence>
<dbReference type="PANTHER" id="PTHR11461:SF27">
    <property type="entry name" value="SERPIN H1"/>
    <property type="match status" value="1"/>
</dbReference>
<dbReference type="InterPro" id="IPR042185">
    <property type="entry name" value="Serpin_sf_2"/>
</dbReference>
<dbReference type="Gene3D" id="2.30.39.10">
    <property type="entry name" value="Alpha-1-antitrypsin, domain 1"/>
    <property type="match status" value="1"/>
</dbReference>
<keyword evidence="4" id="KW-0256">Endoplasmic reticulum</keyword>
<evidence type="ECO:0000256" key="8">
    <source>
        <dbReference type="ARBA" id="ARBA00030441"/>
    </source>
</evidence>
<dbReference type="EMBL" id="BFAA01001706">
    <property type="protein sequence ID" value="GCB69414.1"/>
    <property type="molecule type" value="Genomic_DNA"/>
</dbReference>
<dbReference type="OMA" id="EMPLAHQ"/>
<dbReference type="Pfam" id="PF00079">
    <property type="entry name" value="Serpin"/>
    <property type="match status" value="1"/>
</dbReference>
<proteinExistence type="inferred from homology"/>
<name>A0A401P8J5_SCYTO</name>